<proteinExistence type="predicted"/>
<evidence type="ECO:0000313" key="3">
    <source>
        <dbReference type="Proteomes" id="UP000241158"/>
    </source>
</evidence>
<feature type="region of interest" description="Disordered" evidence="1">
    <location>
        <begin position="66"/>
        <end position="93"/>
    </location>
</feature>
<evidence type="ECO:0000256" key="1">
    <source>
        <dbReference type="SAM" id="MobiDB-lite"/>
    </source>
</evidence>
<name>A0A2P7AWE2_9HYPH</name>
<dbReference type="AlphaFoldDB" id="A0A2P7AWE2"/>
<dbReference type="RefSeq" id="WP_106716964.1">
    <property type="nucleotide sequence ID" value="NZ_JACHXT010000001.1"/>
</dbReference>
<dbReference type="Proteomes" id="UP000241158">
    <property type="component" value="Unassembled WGS sequence"/>
</dbReference>
<keyword evidence="3" id="KW-1185">Reference proteome</keyword>
<dbReference type="EMBL" id="PGGN01000002">
    <property type="protein sequence ID" value="PSH58523.1"/>
    <property type="molecule type" value="Genomic_DNA"/>
</dbReference>
<evidence type="ECO:0000313" key="2">
    <source>
        <dbReference type="EMBL" id="PSH58523.1"/>
    </source>
</evidence>
<accession>A0A2P7AWE2</accession>
<comment type="caution">
    <text evidence="2">The sequence shown here is derived from an EMBL/GenBank/DDBJ whole genome shotgun (WGS) entry which is preliminary data.</text>
</comment>
<organism evidence="2 3">
    <name type="scientific">Phyllobacterium endophyticum</name>
    <dbReference type="NCBI Taxonomy" id="1149773"/>
    <lineage>
        <taxon>Bacteria</taxon>
        <taxon>Pseudomonadati</taxon>
        <taxon>Pseudomonadota</taxon>
        <taxon>Alphaproteobacteria</taxon>
        <taxon>Hyphomicrobiales</taxon>
        <taxon>Phyllobacteriaceae</taxon>
        <taxon>Phyllobacterium</taxon>
    </lineage>
</organism>
<reference evidence="3" key="1">
    <citation type="submission" date="2017-11" db="EMBL/GenBank/DDBJ databases">
        <authorList>
            <person name="Kuznetsova I."/>
            <person name="Sazanova A."/>
            <person name="Chirak E."/>
            <person name="Safronova V."/>
            <person name="Willems A."/>
        </authorList>
    </citation>
    <scope>NUCLEOTIDE SEQUENCE [LARGE SCALE GENOMIC DNA]</scope>
    <source>
        <strain evidence="3">PEPV15</strain>
    </source>
</reference>
<sequence>MNVSDTPEYAILRLKDQIAGNRAVLTAYRLGPLSERGLRTYRFVETEQAQLEEELRLLELGTLDNKYDPNQPRVPAGNSDGGSGVMLVGQEGV</sequence>
<dbReference type="OrthoDB" id="7917007at2"/>
<protein>
    <submittedName>
        <fullName evidence="2">Uncharacterized protein</fullName>
    </submittedName>
</protein>
<gene>
    <name evidence="2" type="ORF">CU100_13110</name>
</gene>